<dbReference type="EMBL" id="JBBMEK010000149">
    <property type="protein sequence ID" value="MEQ2365718.1"/>
    <property type="molecule type" value="Genomic_DNA"/>
</dbReference>
<keyword evidence="4" id="KW-1185">Reference proteome</keyword>
<dbReference type="Proteomes" id="UP001469749">
    <property type="component" value="Unassembled WGS sequence"/>
</dbReference>
<dbReference type="RefSeq" id="WP_349085427.1">
    <property type="nucleotide sequence ID" value="NZ_JBBMEK010000149.1"/>
</dbReference>
<protein>
    <submittedName>
        <fullName evidence="3">NACHT domain-containing protein</fullName>
    </submittedName>
</protein>
<evidence type="ECO:0000259" key="2">
    <source>
        <dbReference type="Pfam" id="PF24883"/>
    </source>
</evidence>
<evidence type="ECO:0000256" key="1">
    <source>
        <dbReference type="ARBA" id="ARBA00022737"/>
    </source>
</evidence>
<keyword evidence="1" id="KW-0677">Repeat</keyword>
<organism evidence="3 4">
    <name type="scientific">Coprococcus intestinihominis</name>
    <dbReference type="NCBI Taxonomy" id="3133154"/>
    <lineage>
        <taxon>Bacteria</taxon>
        <taxon>Bacillati</taxon>
        <taxon>Bacillota</taxon>
        <taxon>Clostridia</taxon>
        <taxon>Lachnospirales</taxon>
        <taxon>Lachnospiraceae</taxon>
        <taxon>Coprococcus</taxon>
    </lineage>
</organism>
<evidence type="ECO:0000313" key="4">
    <source>
        <dbReference type="Proteomes" id="UP001469749"/>
    </source>
</evidence>
<proteinExistence type="predicted"/>
<accession>A0ABV1B7I9</accession>
<dbReference type="InterPro" id="IPR056884">
    <property type="entry name" value="NPHP3-like_N"/>
</dbReference>
<reference evidence="3 4" key="1">
    <citation type="submission" date="2024-03" db="EMBL/GenBank/DDBJ databases">
        <title>Human intestinal bacterial collection.</title>
        <authorList>
            <person name="Pauvert C."/>
            <person name="Hitch T.C.A."/>
            <person name="Clavel T."/>
        </authorList>
    </citation>
    <scope>NUCLEOTIDE SEQUENCE [LARGE SCALE GENOMIC DNA]</scope>
    <source>
        <strain evidence="3 4">CLA-AA-H190</strain>
    </source>
</reference>
<name>A0ABV1B7I9_9FIRM</name>
<feature type="domain" description="Nephrocystin 3-like N-terminal" evidence="2">
    <location>
        <begin position="315"/>
        <end position="476"/>
    </location>
</feature>
<evidence type="ECO:0000313" key="3">
    <source>
        <dbReference type="EMBL" id="MEQ2365718.1"/>
    </source>
</evidence>
<dbReference type="Pfam" id="PF24883">
    <property type="entry name" value="NPHP3_N"/>
    <property type="match status" value="1"/>
</dbReference>
<sequence>MNKDRIMAYIDNQSEIKKCVETQFPFFIAHEYHRFYELLEKGQLFGAFFEMKDVLEVLLKFPILVGTAYIESKREPEEGKRCLETLIAHPLSLGQWAAYGNDLRKILQKDEAAKPLYQVLRSILQLYNRTGVVNWRNTRIGHGAVAGDIMQYAEDFKKYSTAINKHCMETESFYTELNIMLGGKKLKGYSLPKWDEITVCSFEGQTLEASFSQLIFDLRPYIFVQEGDIYFFDSMNSWRLVIDALDYVKGRKIVVQSEFFLKKYRELTGEGKYLPENSVADVVFSSDNQYLNELNLAENFTSMDNLDGWLAHCLNDYDRGVFMLKMERGMGKTAFVSSIDQLIHGDDSRDEWMDVVVRCYYCNRLEFRSTNDFVAVCNTALFSKNRDAQKNIEGSEKELRTLSLTGKDPAQQMSDYLGFYQEIYDKMQFKEKLLLVIDGLDEITADRILETGHTIFDYIPAPQQLAENVYILLTCRTGEEEPLSQFVSQRIEHLSLTESYTVDRKSTEHEENLQRYLKKLLPSTAYDQAEAIINRTGRNYVGLKLFVSLMGMEISVRDLLEMDNEYRLSLFLQKLQVIYGEKVFKKTIQFLTLIVNAYTPLSLSQITFLMGYREMPMEMLTIMYELGCLLDLKRTETGTKIRLANETFRQHLRENYADVMQVQLSDWIQMILVQGSKELDNGASADLYKNEGAIYLYGNIMKYVEEWAAEAQKAVVYTNAFAGAIYQFEGKVDGRNHGYQGVLLDIGMTSGAIQIYGRLEADKQKVDWLNYAYCYNNRAYHKGITLSDAEGGERDLARAYEIVSGMPERDAKVLSAMGTFSNNMAALMSKWHYPLAEASVWSHRSIEARRQLMYLDFAENAENYMQSLLNYAGLLCKYGAMDELASLYQEINTICDEINAQYPDAYGMLRPKGNRVNFGYVFQRASMRTKYAQSLAEKGKTMAGDSDCYEKAAGLYEESLTELRELLAFTGGEQMAVHEALYKACFYLGRIYVLLEQQEKADACWNESFMHIHKLKSRGKLYQNGVLEEIKGMFPEAVQ</sequence>
<comment type="caution">
    <text evidence="3">The sequence shown here is derived from an EMBL/GenBank/DDBJ whole genome shotgun (WGS) entry which is preliminary data.</text>
</comment>
<gene>
    <name evidence="3" type="ORF">WMO25_11470</name>
</gene>